<dbReference type="Pfam" id="PF25411">
    <property type="entry name" value="DUF7888"/>
    <property type="match status" value="1"/>
</dbReference>
<dbReference type="InterPro" id="IPR057210">
    <property type="entry name" value="DUF7888"/>
</dbReference>
<organism evidence="3 4">
    <name type="scientific">Colletotrichum tofieldiae</name>
    <dbReference type="NCBI Taxonomy" id="708197"/>
    <lineage>
        <taxon>Eukaryota</taxon>
        <taxon>Fungi</taxon>
        <taxon>Dikarya</taxon>
        <taxon>Ascomycota</taxon>
        <taxon>Pezizomycotina</taxon>
        <taxon>Sordariomycetes</taxon>
        <taxon>Hypocreomycetidae</taxon>
        <taxon>Glomerellales</taxon>
        <taxon>Glomerellaceae</taxon>
        <taxon>Colletotrichum</taxon>
        <taxon>Colletotrichum spaethianum species complex</taxon>
    </lineage>
</organism>
<protein>
    <recommendedName>
        <fullName evidence="2">DUF7888 domain-containing protein</fullName>
    </recommendedName>
</protein>
<feature type="chain" id="PRO_5007877363" description="DUF7888 domain-containing protein" evidence="1">
    <location>
        <begin position="18"/>
        <end position="190"/>
    </location>
</feature>
<dbReference type="EMBL" id="LFIV01000264">
    <property type="protein sequence ID" value="KZL64627.1"/>
    <property type="molecule type" value="Genomic_DNA"/>
</dbReference>
<evidence type="ECO:0000313" key="3">
    <source>
        <dbReference type="EMBL" id="KZL64627.1"/>
    </source>
</evidence>
<evidence type="ECO:0000313" key="4">
    <source>
        <dbReference type="Proteomes" id="UP000076552"/>
    </source>
</evidence>
<dbReference type="AlphaFoldDB" id="A0A166MG20"/>
<evidence type="ECO:0000256" key="1">
    <source>
        <dbReference type="SAM" id="SignalP"/>
    </source>
</evidence>
<dbReference type="PANTHER" id="PTHR40845:SF1">
    <property type="match status" value="1"/>
</dbReference>
<keyword evidence="4" id="KW-1185">Reference proteome</keyword>
<keyword evidence="1" id="KW-0732">Signal</keyword>
<gene>
    <name evidence="3" type="ORF">CT0861_07509</name>
</gene>
<feature type="domain" description="DUF7888" evidence="2">
    <location>
        <begin position="75"/>
        <end position="180"/>
    </location>
</feature>
<dbReference type="Proteomes" id="UP000076552">
    <property type="component" value="Unassembled WGS sequence"/>
</dbReference>
<evidence type="ECO:0000259" key="2">
    <source>
        <dbReference type="Pfam" id="PF25411"/>
    </source>
</evidence>
<comment type="caution">
    <text evidence="3">The sequence shown here is derived from an EMBL/GenBank/DDBJ whole genome shotgun (WGS) entry which is preliminary data.</text>
</comment>
<dbReference type="STRING" id="708197.A0A166MG20"/>
<name>A0A166MG20_9PEZI</name>
<proteinExistence type="predicted"/>
<accession>A0A166MG20</accession>
<sequence length="190" mass="20796">MRLQDILFVPLISFAIASPVSQTRSASSIEGSSTVDAEDFRPDWDAIEIEYKAALTRSAQDLALVKRLNTDSANNVAYGKAIYAAGAAAVSQVSGISNWNKAREQFTQLITQIMIDHNPNPKEAVAAICYNKGYDVKDPKGIYGLRSEELSVWPAKTDYDCFYMGKNNAFWSRGDGGTINPDDSCAQEVV</sequence>
<dbReference type="PANTHER" id="PTHR40845">
    <property type="match status" value="1"/>
</dbReference>
<feature type="signal peptide" evidence="1">
    <location>
        <begin position="1"/>
        <end position="17"/>
    </location>
</feature>
<reference evidence="3 4" key="1">
    <citation type="submission" date="2015-06" db="EMBL/GenBank/DDBJ databases">
        <title>Survival trade-offs in plant roots during colonization by closely related pathogenic and mutualistic fungi.</title>
        <authorList>
            <person name="Hacquard S."/>
            <person name="Kracher B."/>
            <person name="Hiruma K."/>
            <person name="Weinman A."/>
            <person name="Muench P."/>
            <person name="Garrido Oter R."/>
            <person name="Ver Loren van Themaat E."/>
            <person name="Dallerey J.-F."/>
            <person name="Damm U."/>
            <person name="Henrissat B."/>
            <person name="Lespinet O."/>
            <person name="Thon M."/>
            <person name="Kemen E."/>
            <person name="McHardy A.C."/>
            <person name="Schulze-Lefert P."/>
            <person name="O'Connell R.J."/>
        </authorList>
    </citation>
    <scope>NUCLEOTIDE SEQUENCE [LARGE SCALE GENOMIC DNA]</scope>
    <source>
        <strain evidence="3 4">0861</strain>
    </source>
</reference>